<feature type="transmembrane region" description="Helical" evidence="1">
    <location>
        <begin position="69"/>
        <end position="88"/>
    </location>
</feature>
<keyword evidence="1" id="KW-1133">Transmembrane helix</keyword>
<gene>
    <name evidence="2" type="ORF">G6045_19355</name>
</gene>
<dbReference type="Proteomes" id="UP000481109">
    <property type="component" value="Unassembled WGS sequence"/>
</dbReference>
<dbReference type="EMBL" id="JAAKZW010000077">
    <property type="protein sequence ID" value="NGO77798.1"/>
    <property type="molecule type" value="Genomic_DNA"/>
</dbReference>
<dbReference type="InterPro" id="IPR008407">
    <property type="entry name" value="Brnchd-chn_aa_trnsp_AzlD"/>
</dbReference>
<evidence type="ECO:0000313" key="3">
    <source>
        <dbReference type="Proteomes" id="UP000481109"/>
    </source>
</evidence>
<organism evidence="2 3">
    <name type="scientific">Streptomyces mesophilus</name>
    <dbReference type="NCBI Taxonomy" id="1775132"/>
    <lineage>
        <taxon>Bacteria</taxon>
        <taxon>Bacillati</taxon>
        <taxon>Actinomycetota</taxon>
        <taxon>Actinomycetes</taxon>
        <taxon>Kitasatosporales</taxon>
        <taxon>Streptomycetaceae</taxon>
        <taxon>Streptomyces</taxon>
    </lineage>
</organism>
<dbReference type="Pfam" id="PF05437">
    <property type="entry name" value="AzlD"/>
    <property type="match status" value="1"/>
</dbReference>
<comment type="caution">
    <text evidence="2">The sequence shown here is derived from an EMBL/GenBank/DDBJ whole genome shotgun (WGS) entry which is preliminary data.</text>
</comment>
<keyword evidence="3" id="KW-1185">Reference proteome</keyword>
<dbReference type="RefSeq" id="WP_165333256.1">
    <property type="nucleotide sequence ID" value="NZ_JAAKZW010000077.1"/>
</dbReference>
<evidence type="ECO:0000313" key="2">
    <source>
        <dbReference type="EMBL" id="NGO77798.1"/>
    </source>
</evidence>
<dbReference type="PIRSF" id="PIRSF003203">
    <property type="entry name" value="AzlD"/>
    <property type="match status" value="1"/>
</dbReference>
<evidence type="ECO:0000256" key="1">
    <source>
        <dbReference type="SAM" id="Phobius"/>
    </source>
</evidence>
<proteinExistence type="predicted"/>
<name>A0A6G4XK56_9ACTN</name>
<sequence>MISDLHAFAVIAVISVVTIALRVAPFFVLGKPDSDSQVNGYLRYIGEKMPTGVMVLLVAYTIKDLNVTVYPYGLPTLVSLVVAAVLYWKTDNSLLSIGGGVALYMTLVNGVV</sequence>
<feature type="transmembrane region" description="Helical" evidence="1">
    <location>
        <begin position="94"/>
        <end position="111"/>
    </location>
</feature>
<accession>A0A6G4XK56</accession>
<keyword evidence="1" id="KW-0472">Membrane</keyword>
<dbReference type="AlphaFoldDB" id="A0A6G4XK56"/>
<feature type="transmembrane region" description="Helical" evidence="1">
    <location>
        <begin position="7"/>
        <end position="29"/>
    </location>
</feature>
<protein>
    <submittedName>
        <fullName evidence="2">Branched-chain amino acid transporter</fullName>
    </submittedName>
</protein>
<keyword evidence="1" id="KW-0812">Transmembrane</keyword>
<reference evidence="2 3" key="1">
    <citation type="submission" date="2020-02" db="EMBL/GenBank/DDBJ databases">
        <title>Whole-genome analyses of novel actinobacteria.</title>
        <authorList>
            <person name="Sahin N."/>
            <person name="Tokatli A."/>
        </authorList>
    </citation>
    <scope>NUCLEOTIDE SEQUENCE [LARGE SCALE GENOMIC DNA]</scope>
    <source>
        <strain evidence="2 3">YC504</strain>
    </source>
</reference>